<dbReference type="EMBL" id="CAIIXF020000005">
    <property type="protein sequence ID" value="CAH1783443.1"/>
    <property type="molecule type" value="Genomic_DNA"/>
</dbReference>
<proteinExistence type="predicted"/>
<keyword evidence="4" id="KW-1185">Reference proteome</keyword>
<dbReference type="GO" id="GO:0016020">
    <property type="term" value="C:membrane"/>
    <property type="evidence" value="ECO:0007669"/>
    <property type="project" value="InterPro"/>
</dbReference>
<feature type="non-terminal residue" evidence="3">
    <location>
        <position position="123"/>
    </location>
</feature>
<dbReference type="AlphaFoldDB" id="A0A8S4NPD6"/>
<organism evidence="3 4">
    <name type="scientific">Owenia fusiformis</name>
    <name type="common">Polychaete worm</name>
    <dbReference type="NCBI Taxonomy" id="6347"/>
    <lineage>
        <taxon>Eukaryota</taxon>
        <taxon>Metazoa</taxon>
        <taxon>Spiralia</taxon>
        <taxon>Lophotrochozoa</taxon>
        <taxon>Annelida</taxon>
        <taxon>Polychaeta</taxon>
        <taxon>Sedentaria</taxon>
        <taxon>Canalipalpata</taxon>
        <taxon>Sabellida</taxon>
        <taxon>Oweniida</taxon>
        <taxon>Oweniidae</taxon>
        <taxon>Owenia</taxon>
    </lineage>
</organism>
<evidence type="ECO:0000259" key="2">
    <source>
        <dbReference type="Pfam" id="PF07782"/>
    </source>
</evidence>
<feature type="region of interest" description="Disordered" evidence="1">
    <location>
        <begin position="104"/>
        <end position="123"/>
    </location>
</feature>
<evidence type="ECO:0000313" key="3">
    <source>
        <dbReference type="EMBL" id="CAH1783443.1"/>
    </source>
</evidence>
<feature type="domain" description="Dendritic cell-specific transmembrane protein-like" evidence="2">
    <location>
        <begin position="2"/>
        <end position="100"/>
    </location>
</feature>
<dbReference type="Pfam" id="PF07782">
    <property type="entry name" value="DC_STAMP"/>
    <property type="match status" value="1"/>
</dbReference>
<evidence type="ECO:0000313" key="4">
    <source>
        <dbReference type="Proteomes" id="UP000749559"/>
    </source>
</evidence>
<protein>
    <recommendedName>
        <fullName evidence="2">Dendritic cell-specific transmembrane protein-like domain-containing protein</fullName>
    </recommendedName>
</protein>
<comment type="caution">
    <text evidence="3">The sequence shown here is derived from an EMBL/GenBank/DDBJ whole genome shotgun (WGS) entry which is preliminary data.</text>
</comment>
<sequence length="123" mass="13780">KLDSLVYQALETIRQESNITLSIDVGSGLNVVFNDTNPHISKLLHEQVPMLFTNDSFNYTMEINTESCIPDPSLPSYESTAERNCLLATIGSIFILTLLQPWIGPKKPKEEDSKRASRVPTEI</sequence>
<dbReference type="OrthoDB" id="6148521at2759"/>
<dbReference type="InterPro" id="IPR012858">
    <property type="entry name" value="DC_STAMP-like"/>
</dbReference>
<reference evidence="3" key="1">
    <citation type="submission" date="2022-03" db="EMBL/GenBank/DDBJ databases">
        <authorList>
            <person name="Martin C."/>
        </authorList>
    </citation>
    <scope>NUCLEOTIDE SEQUENCE</scope>
</reference>
<evidence type="ECO:0000256" key="1">
    <source>
        <dbReference type="SAM" id="MobiDB-lite"/>
    </source>
</evidence>
<name>A0A8S4NPD6_OWEFU</name>
<gene>
    <name evidence="3" type="ORF">OFUS_LOCUS9788</name>
</gene>
<accession>A0A8S4NPD6</accession>
<dbReference type="Proteomes" id="UP000749559">
    <property type="component" value="Unassembled WGS sequence"/>
</dbReference>